<dbReference type="InterPro" id="IPR029058">
    <property type="entry name" value="AB_hydrolase_fold"/>
</dbReference>
<dbReference type="OrthoDB" id="2020799at2759"/>
<comment type="caution">
    <text evidence="2">The sequence shown here is derived from an EMBL/GenBank/DDBJ whole genome shotgun (WGS) entry which is preliminary data.</text>
</comment>
<reference evidence="2" key="1">
    <citation type="submission" date="2021-02" db="EMBL/GenBank/DDBJ databases">
        <authorList>
            <person name="Dougan E. K."/>
            <person name="Rhodes N."/>
            <person name="Thang M."/>
            <person name="Chan C."/>
        </authorList>
    </citation>
    <scope>NUCLEOTIDE SEQUENCE</scope>
</reference>
<dbReference type="Gene3D" id="3.40.50.1820">
    <property type="entry name" value="alpha/beta hydrolase"/>
    <property type="match status" value="1"/>
</dbReference>
<evidence type="ECO:0000313" key="3">
    <source>
        <dbReference type="Proteomes" id="UP000654075"/>
    </source>
</evidence>
<sequence length="653" mass="70437">MMPLQTLQWLLACTALAFAVLASSLAGNDLQDERCPECLADSPPSVQLLQQQIQLSRGANSLLAGPAGSIKGNKSSSAPDVEDSLSAARTLRVALDGCNGLECLRRYVQMPDPAYSWTDTSRRIHGTVGGISWTGAVISLTSQRWLSGEVTPDVWKHALVIISPHGGTTTDTTHGWCTLYVAFGFYGSANQPVETVDETDPNILAAAQISVATSAASAVLFNVPAEWLTFAGDPSQPKIEDAEMAYSWARFAGLSKPPGTAEGDGVLPDDWQPMPERIPELAMTKAVVRAMDTITAFSSMEAGKPAAATQLPQLGGVPLTRFTLFGSSKRGAVCWHAAAVDERVRAIVPLVRSLNLRAFANRSLSCLGGLTATAGDYYKAGIFGSFMHSRQADFFFNVTDPISYASVYAGLPKYIISASNDDFFVPDHTRVWWDAMPGPKWNLMLPNSPHIVSGDQFVALTPTISAFVRHVMMGAKEAQAIDTTDTAGTSFANVLPRLDWQISQQTGSITARLLRAADGTSIEPKSVLLWQATTCDGRRRDFRLKNSDVGWACFKCGFPTASGCSNHAVRWSSTQLPEVSAGSRSWLASVEVPRDGRWQAFFIAFNFVGNLSLSTEVSVVPDTFPFRGCNQKNGCNGKGLVLDEEDEEEEGTR</sequence>
<dbReference type="OMA" id="HNLELTH"/>
<dbReference type="Proteomes" id="UP000654075">
    <property type="component" value="Unassembled WGS sequence"/>
</dbReference>
<evidence type="ECO:0000256" key="1">
    <source>
        <dbReference type="SAM" id="SignalP"/>
    </source>
</evidence>
<proteinExistence type="predicted"/>
<dbReference type="InterPro" id="IPR009199">
    <property type="entry name" value="PhoPQ-act_pathogen-rel_PqaA"/>
</dbReference>
<accession>A0A813HMC6</accession>
<protein>
    <recommendedName>
        <fullName evidence="4">Phospholipase B-like</fullName>
    </recommendedName>
</protein>
<evidence type="ECO:0008006" key="4">
    <source>
        <dbReference type="Google" id="ProtNLM"/>
    </source>
</evidence>
<keyword evidence="3" id="KW-1185">Reference proteome</keyword>
<keyword evidence="1" id="KW-0732">Signal</keyword>
<dbReference type="SUPFAM" id="SSF53474">
    <property type="entry name" value="alpha/beta-Hydrolases"/>
    <property type="match status" value="1"/>
</dbReference>
<gene>
    <name evidence="2" type="ORF">PGLA1383_LOCUS53962</name>
</gene>
<dbReference type="PANTHER" id="PTHR31497:SF0">
    <property type="entry name" value="AUTOCRINE PROLIFERATION REPRESSOR PROTEIN A"/>
    <property type="match status" value="1"/>
</dbReference>
<name>A0A813HMC6_POLGL</name>
<dbReference type="EMBL" id="CAJNNV010032081">
    <property type="protein sequence ID" value="CAE8638867.1"/>
    <property type="molecule type" value="Genomic_DNA"/>
</dbReference>
<dbReference type="Pfam" id="PF10142">
    <property type="entry name" value="PhoPQ_related"/>
    <property type="match status" value="1"/>
</dbReference>
<feature type="signal peptide" evidence="1">
    <location>
        <begin position="1"/>
        <end position="19"/>
    </location>
</feature>
<evidence type="ECO:0000313" key="2">
    <source>
        <dbReference type="EMBL" id="CAE8638867.1"/>
    </source>
</evidence>
<feature type="chain" id="PRO_5032313005" description="Phospholipase B-like" evidence="1">
    <location>
        <begin position="20"/>
        <end position="653"/>
    </location>
</feature>
<dbReference type="AlphaFoldDB" id="A0A813HMC6"/>
<organism evidence="2 3">
    <name type="scientific">Polarella glacialis</name>
    <name type="common">Dinoflagellate</name>
    <dbReference type="NCBI Taxonomy" id="89957"/>
    <lineage>
        <taxon>Eukaryota</taxon>
        <taxon>Sar</taxon>
        <taxon>Alveolata</taxon>
        <taxon>Dinophyceae</taxon>
        <taxon>Suessiales</taxon>
        <taxon>Suessiaceae</taxon>
        <taxon>Polarella</taxon>
    </lineage>
</organism>
<dbReference type="PANTHER" id="PTHR31497">
    <property type="entry name" value="AUTOCRINE PROLIFERATION REPRESSOR PROTEIN A"/>
    <property type="match status" value="1"/>
</dbReference>